<feature type="region of interest" description="Disordered" evidence="1">
    <location>
        <begin position="233"/>
        <end position="433"/>
    </location>
</feature>
<evidence type="ECO:0000256" key="2">
    <source>
        <dbReference type="SAM" id="SignalP"/>
    </source>
</evidence>
<feature type="chain" id="PRO_5045199441" description="Chitin-binding type-2 domain-containing protein" evidence="2">
    <location>
        <begin position="24"/>
        <end position="501"/>
    </location>
</feature>
<dbReference type="InterPro" id="IPR036508">
    <property type="entry name" value="Chitin-bd_dom_sf"/>
</dbReference>
<dbReference type="Gene3D" id="2.170.140.10">
    <property type="entry name" value="Chitin binding domain"/>
    <property type="match status" value="1"/>
</dbReference>
<gene>
    <name evidence="4" type="ORF">DERP_006704</name>
</gene>
<evidence type="ECO:0000256" key="1">
    <source>
        <dbReference type="SAM" id="MobiDB-lite"/>
    </source>
</evidence>
<dbReference type="InterPro" id="IPR052976">
    <property type="entry name" value="Scoloptoxin-like"/>
</dbReference>
<dbReference type="InterPro" id="IPR002557">
    <property type="entry name" value="Chitin-bd_dom"/>
</dbReference>
<reference evidence="4 5" key="2">
    <citation type="journal article" date="2022" name="Mol. Biol. Evol.">
        <title>Comparative Genomics Reveals Insights into the Divergent Evolution of Astigmatic Mites and Household Pest Adaptations.</title>
        <authorList>
            <person name="Xiong Q."/>
            <person name="Wan A.T."/>
            <person name="Liu X."/>
            <person name="Fung C.S."/>
            <person name="Xiao X."/>
            <person name="Malainual N."/>
            <person name="Hou J."/>
            <person name="Wang L."/>
            <person name="Wang M."/>
            <person name="Yang K.Y."/>
            <person name="Cui Y."/>
            <person name="Leung E.L."/>
            <person name="Nong W."/>
            <person name="Shin S.K."/>
            <person name="Au S.W."/>
            <person name="Jeong K.Y."/>
            <person name="Chew F.T."/>
            <person name="Hui J.H."/>
            <person name="Leung T.F."/>
            <person name="Tungtrongchitr A."/>
            <person name="Zhong N."/>
            <person name="Liu Z."/>
            <person name="Tsui S.K."/>
        </authorList>
    </citation>
    <scope>NUCLEOTIDE SEQUENCE [LARGE SCALE GENOMIC DNA]</scope>
    <source>
        <strain evidence="4">Derp</strain>
    </source>
</reference>
<dbReference type="EMBL" id="NJHN03000129">
    <property type="protein sequence ID" value="KAH9412737.1"/>
    <property type="molecule type" value="Genomic_DNA"/>
</dbReference>
<feature type="compositionally biased region" description="Low complexity" evidence="1">
    <location>
        <begin position="308"/>
        <end position="322"/>
    </location>
</feature>
<keyword evidence="2" id="KW-0732">Signal</keyword>
<dbReference type="PROSITE" id="PS50940">
    <property type="entry name" value="CHIT_BIND_II"/>
    <property type="match status" value="1"/>
</dbReference>
<dbReference type="PANTHER" id="PTHR22933">
    <property type="entry name" value="FI18007P1-RELATED"/>
    <property type="match status" value="1"/>
</dbReference>
<accession>A0ABQ8IRC7</accession>
<feature type="compositionally biased region" description="Low complexity" evidence="1">
    <location>
        <begin position="266"/>
        <end position="289"/>
    </location>
</feature>
<feature type="region of interest" description="Disordered" evidence="1">
    <location>
        <begin position="63"/>
        <end position="111"/>
    </location>
</feature>
<feature type="compositionally biased region" description="Polar residues" evidence="1">
    <location>
        <begin position="80"/>
        <end position="92"/>
    </location>
</feature>
<keyword evidence="5" id="KW-1185">Reference proteome</keyword>
<feature type="compositionally biased region" description="Polar residues" evidence="1">
    <location>
        <begin position="295"/>
        <end position="307"/>
    </location>
</feature>
<dbReference type="Pfam" id="PF01607">
    <property type="entry name" value="CBM_14"/>
    <property type="match status" value="1"/>
</dbReference>
<sequence length="501" mass="54770">MATNNNQRLLWTIVIGCMVAVEAVRISANEQPESKYQEIIQLFNRNSNDDHHPLKAEAQTYSATVTDPNGGYSRDATARSRYSPSSSNQTAANREEEEAKKLAEEEEERKPDRLALLLSESKFSCNGVKNGYYADETVGCQVFHYCVEGVKHSWQCPENTVFHQIHLNCVPNTQDICQQSSKYHIVNEYLHKELDERGPNNTILYHQRFYPDGFDYSGGDPVAQIFQAQAQAALQKAHQRQSQPTADQDDDDDDEQPVRPSRTRSRPPQSYLDRSSSPPNRASAAKPSSLYRQPASRTSLLSNYSPAQQSSSSKPTLRPSSPETFAPPTYTEQPQDDFGNTDFSDHHHHHHSSSSGFDVPSSNSFASSNFQSPSSPSSQSFQPSGSPSAGYTSSTGSSSSSSFSPSNTAASQGSGYHRSTSSSSRGSSSSGYPTRSLGIPIASFRVAPASSFTGSSGIMGSNDAQASSIQQVRMVPPTMMSFTTLNNGPNLLDENGSLLYY</sequence>
<proteinExistence type="predicted"/>
<dbReference type="PANTHER" id="PTHR22933:SF31">
    <property type="entry name" value="FI18007P1"/>
    <property type="match status" value="1"/>
</dbReference>
<name>A0ABQ8IRC7_DERPT</name>
<feature type="domain" description="Chitin-binding type-2" evidence="3">
    <location>
        <begin position="122"/>
        <end position="179"/>
    </location>
</feature>
<reference evidence="4 5" key="1">
    <citation type="journal article" date="2018" name="J. Allergy Clin. Immunol.">
        <title>High-quality assembly of Dermatophagoides pteronyssinus genome and transcriptome reveals a wide range of novel allergens.</title>
        <authorList>
            <person name="Liu X.Y."/>
            <person name="Yang K.Y."/>
            <person name="Wang M.Q."/>
            <person name="Kwok J.S."/>
            <person name="Zeng X."/>
            <person name="Yang Z."/>
            <person name="Xiao X.J."/>
            <person name="Lau C.P."/>
            <person name="Li Y."/>
            <person name="Huang Z.M."/>
            <person name="Ba J.G."/>
            <person name="Yim A.K."/>
            <person name="Ouyang C.Y."/>
            <person name="Ngai S.M."/>
            <person name="Chan T.F."/>
            <person name="Leung E.L."/>
            <person name="Liu L."/>
            <person name="Liu Z.G."/>
            <person name="Tsui S.K."/>
        </authorList>
    </citation>
    <scope>NUCLEOTIDE SEQUENCE [LARGE SCALE GENOMIC DNA]</scope>
    <source>
        <strain evidence="4">Derp</strain>
    </source>
</reference>
<evidence type="ECO:0000313" key="5">
    <source>
        <dbReference type="Proteomes" id="UP000887458"/>
    </source>
</evidence>
<feature type="compositionally biased region" description="Low complexity" evidence="1">
    <location>
        <begin position="360"/>
        <end position="433"/>
    </location>
</feature>
<organism evidence="4 5">
    <name type="scientific">Dermatophagoides pteronyssinus</name>
    <name type="common">European house dust mite</name>
    <dbReference type="NCBI Taxonomy" id="6956"/>
    <lineage>
        <taxon>Eukaryota</taxon>
        <taxon>Metazoa</taxon>
        <taxon>Ecdysozoa</taxon>
        <taxon>Arthropoda</taxon>
        <taxon>Chelicerata</taxon>
        <taxon>Arachnida</taxon>
        <taxon>Acari</taxon>
        <taxon>Acariformes</taxon>
        <taxon>Sarcoptiformes</taxon>
        <taxon>Astigmata</taxon>
        <taxon>Psoroptidia</taxon>
        <taxon>Analgoidea</taxon>
        <taxon>Pyroglyphidae</taxon>
        <taxon>Dermatophagoidinae</taxon>
        <taxon>Dermatophagoides</taxon>
    </lineage>
</organism>
<feature type="signal peptide" evidence="2">
    <location>
        <begin position="1"/>
        <end position="23"/>
    </location>
</feature>
<comment type="caution">
    <text evidence="4">The sequence shown here is derived from an EMBL/GenBank/DDBJ whole genome shotgun (WGS) entry which is preliminary data.</text>
</comment>
<protein>
    <recommendedName>
        <fullName evidence="3">Chitin-binding type-2 domain-containing protein</fullName>
    </recommendedName>
</protein>
<evidence type="ECO:0000259" key="3">
    <source>
        <dbReference type="PROSITE" id="PS50940"/>
    </source>
</evidence>
<dbReference type="Proteomes" id="UP000887458">
    <property type="component" value="Unassembled WGS sequence"/>
</dbReference>
<dbReference type="SMART" id="SM00494">
    <property type="entry name" value="ChtBD2"/>
    <property type="match status" value="1"/>
</dbReference>
<feature type="compositionally biased region" description="Basic and acidic residues" evidence="1">
    <location>
        <begin position="93"/>
        <end position="111"/>
    </location>
</feature>
<dbReference type="SUPFAM" id="SSF57625">
    <property type="entry name" value="Invertebrate chitin-binding proteins"/>
    <property type="match status" value="1"/>
</dbReference>
<evidence type="ECO:0000313" key="4">
    <source>
        <dbReference type="EMBL" id="KAH9412737.1"/>
    </source>
</evidence>